<proteinExistence type="inferred from homology"/>
<accession>A0A9D2GSV6</accession>
<comment type="subunit">
    <text evidence="8">The complex is composed of six subunits: RnfA, RnfB, RnfC, RnfD, RnfE and RnfG.</text>
</comment>
<evidence type="ECO:0000256" key="6">
    <source>
        <dbReference type="ARBA" id="ARBA00022989"/>
    </source>
</evidence>
<dbReference type="InterPro" id="IPR010968">
    <property type="entry name" value="RnfE"/>
</dbReference>
<evidence type="ECO:0000256" key="7">
    <source>
        <dbReference type="ARBA" id="ARBA00023136"/>
    </source>
</evidence>
<organism evidence="9 10">
    <name type="scientific">Candidatus Mucispirillum faecigallinarum</name>
    <dbReference type="NCBI Taxonomy" id="2838699"/>
    <lineage>
        <taxon>Bacteria</taxon>
        <taxon>Pseudomonadati</taxon>
        <taxon>Deferribacterota</taxon>
        <taxon>Deferribacteres</taxon>
        <taxon>Deferribacterales</taxon>
        <taxon>Mucispirillaceae</taxon>
        <taxon>Mucispirillum</taxon>
    </lineage>
</organism>
<comment type="subcellular location">
    <subcellularLocation>
        <location evidence="8">Cell membrane</location>
        <topology evidence="8">Multi-pass membrane protein</topology>
    </subcellularLocation>
    <subcellularLocation>
        <location evidence="1">Endomembrane system</location>
        <topology evidence="1">Multi-pass membrane protein</topology>
    </subcellularLocation>
</comment>
<comment type="function">
    <text evidence="8">Part of a membrane-bound complex that couples electron transfer with translocation of ions across the membrane.</text>
</comment>
<keyword evidence="5 8" id="KW-0249">Electron transport</keyword>
<protein>
    <recommendedName>
        <fullName evidence="8">Ion-translocating oxidoreductase complex subunit E</fullName>
        <ecNumber evidence="8">7.-.-.-</ecNumber>
    </recommendedName>
    <alternativeName>
        <fullName evidence="8">Rnf electron transport complex subunit E</fullName>
    </alternativeName>
</protein>
<feature type="transmembrane region" description="Helical" evidence="8">
    <location>
        <begin position="91"/>
        <end position="111"/>
    </location>
</feature>
<evidence type="ECO:0000256" key="8">
    <source>
        <dbReference type="HAMAP-Rule" id="MF_00478"/>
    </source>
</evidence>
<dbReference type="Proteomes" id="UP000824176">
    <property type="component" value="Unassembled WGS sequence"/>
</dbReference>
<comment type="similarity">
    <text evidence="8">Belongs to the NqrDE/RnfAE family.</text>
</comment>
<evidence type="ECO:0000313" key="10">
    <source>
        <dbReference type="Proteomes" id="UP000824176"/>
    </source>
</evidence>
<feature type="transmembrane region" description="Helical" evidence="8">
    <location>
        <begin position="36"/>
        <end position="58"/>
    </location>
</feature>
<dbReference type="EC" id="7.-.-.-" evidence="8"/>
<evidence type="ECO:0000256" key="1">
    <source>
        <dbReference type="ARBA" id="ARBA00004127"/>
    </source>
</evidence>
<comment type="caution">
    <text evidence="9">The sequence shown here is derived from an EMBL/GenBank/DDBJ whole genome shotgun (WGS) entry which is preliminary data.</text>
</comment>
<reference evidence="9" key="1">
    <citation type="journal article" date="2021" name="PeerJ">
        <title>Extensive microbial diversity within the chicken gut microbiome revealed by metagenomics and culture.</title>
        <authorList>
            <person name="Gilroy R."/>
            <person name="Ravi A."/>
            <person name="Getino M."/>
            <person name="Pursley I."/>
            <person name="Horton D.L."/>
            <person name="Alikhan N.F."/>
            <person name="Baker D."/>
            <person name="Gharbi K."/>
            <person name="Hall N."/>
            <person name="Watson M."/>
            <person name="Adriaenssens E.M."/>
            <person name="Foster-Nyarko E."/>
            <person name="Jarju S."/>
            <person name="Secka A."/>
            <person name="Antonio M."/>
            <person name="Oren A."/>
            <person name="Chaudhuri R.R."/>
            <person name="La Ragione R."/>
            <person name="Hildebrand F."/>
            <person name="Pallen M.J."/>
        </authorList>
    </citation>
    <scope>NUCLEOTIDE SEQUENCE</scope>
    <source>
        <strain evidence="9">ChiW4-1371</strain>
    </source>
</reference>
<keyword evidence="2 8" id="KW-0813">Transport</keyword>
<name>A0A9D2GSV6_9BACT</name>
<dbReference type="GO" id="GO:0022900">
    <property type="term" value="P:electron transport chain"/>
    <property type="evidence" value="ECO:0007669"/>
    <property type="project" value="UniProtKB-UniRule"/>
</dbReference>
<reference evidence="9" key="2">
    <citation type="submission" date="2021-04" db="EMBL/GenBank/DDBJ databases">
        <authorList>
            <person name="Gilroy R."/>
        </authorList>
    </citation>
    <scope>NUCLEOTIDE SEQUENCE</scope>
    <source>
        <strain evidence="9">ChiW4-1371</strain>
    </source>
</reference>
<dbReference type="NCBIfam" id="TIGR01948">
    <property type="entry name" value="rnfE"/>
    <property type="match status" value="1"/>
</dbReference>
<keyword evidence="4 8" id="KW-1278">Translocase</keyword>
<feature type="transmembrane region" description="Helical" evidence="8">
    <location>
        <begin position="67"/>
        <end position="85"/>
    </location>
</feature>
<dbReference type="Pfam" id="PF02508">
    <property type="entry name" value="Rnf-Nqr"/>
    <property type="match status" value="1"/>
</dbReference>
<gene>
    <name evidence="8" type="primary">rnfE</name>
    <name evidence="9" type="ORF">H9804_05525</name>
</gene>
<dbReference type="AlphaFoldDB" id="A0A9D2GSV6"/>
<feature type="transmembrane region" description="Helical" evidence="8">
    <location>
        <begin position="164"/>
        <end position="186"/>
    </location>
</feature>
<evidence type="ECO:0000313" key="9">
    <source>
        <dbReference type="EMBL" id="HIZ89383.1"/>
    </source>
</evidence>
<evidence type="ECO:0000256" key="5">
    <source>
        <dbReference type="ARBA" id="ARBA00022982"/>
    </source>
</evidence>
<dbReference type="PIRSF" id="PIRSF006102">
    <property type="entry name" value="NQR_DE"/>
    <property type="match status" value="1"/>
</dbReference>
<dbReference type="GO" id="GO:0012505">
    <property type="term" value="C:endomembrane system"/>
    <property type="evidence" value="ECO:0007669"/>
    <property type="project" value="UniProtKB-SubCell"/>
</dbReference>
<evidence type="ECO:0000256" key="4">
    <source>
        <dbReference type="ARBA" id="ARBA00022967"/>
    </source>
</evidence>
<dbReference type="PANTHER" id="PTHR30586:SF0">
    <property type="entry name" value="ION-TRANSLOCATING OXIDOREDUCTASE COMPLEX SUBUNIT E"/>
    <property type="match status" value="1"/>
</dbReference>
<feature type="transmembrane region" description="Helical" evidence="8">
    <location>
        <begin position="123"/>
        <end position="144"/>
    </location>
</feature>
<keyword evidence="6 8" id="KW-1133">Transmembrane helix</keyword>
<keyword evidence="7 8" id="KW-0472">Membrane</keyword>
<dbReference type="InterPro" id="IPR003667">
    <property type="entry name" value="NqrDE/RnfAE"/>
</dbReference>
<dbReference type="GO" id="GO:0005886">
    <property type="term" value="C:plasma membrane"/>
    <property type="evidence" value="ECO:0007669"/>
    <property type="project" value="UniProtKB-SubCell"/>
</dbReference>
<sequence>MVKNIIVNGLYSNNAIFKQMLGLCPTLAVTTSAVNALGMGLATTAVLTGSNLVISIIAKYIPKNVRIPAYIVIIACFVTIIDQMMKANLYSLHKVLGIFIPLIVVNCIVLGRAEAFASKNNPFYSLLDGISVGLGFTIALFILGSFREIAGAGTFFGMPVMLSSYNPLLIAVMPPGAFLFLGFIFAGKQFIDNRKKGEK</sequence>
<dbReference type="EMBL" id="DXAQ01000086">
    <property type="protein sequence ID" value="HIZ89383.1"/>
    <property type="molecule type" value="Genomic_DNA"/>
</dbReference>
<dbReference type="NCBIfam" id="NF009070">
    <property type="entry name" value="PRK12405.1"/>
    <property type="match status" value="1"/>
</dbReference>
<evidence type="ECO:0000256" key="3">
    <source>
        <dbReference type="ARBA" id="ARBA00022692"/>
    </source>
</evidence>
<dbReference type="HAMAP" id="MF_00478">
    <property type="entry name" value="RsxE_RnfE"/>
    <property type="match status" value="1"/>
</dbReference>
<evidence type="ECO:0000256" key="2">
    <source>
        <dbReference type="ARBA" id="ARBA00022448"/>
    </source>
</evidence>
<dbReference type="PANTHER" id="PTHR30586">
    <property type="entry name" value="ELECTRON TRANSPORT COMPLEX PROTEIN RNFE"/>
    <property type="match status" value="1"/>
</dbReference>
<keyword evidence="8" id="KW-1003">Cell membrane</keyword>
<keyword evidence="3 8" id="KW-0812">Transmembrane</keyword>